<evidence type="ECO:0000256" key="8">
    <source>
        <dbReference type="ARBA" id="ARBA00023170"/>
    </source>
</evidence>
<gene>
    <name evidence="10" type="ORF">PIB30_057032</name>
</gene>
<evidence type="ECO:0000313" key="10">
    <source>
        <dbReference type="EMBL" id="MED6136548.1"/>
    </source>
</evidence>
<comment type="caution">
    <text evidence="10">The sequence shown here is derived from an EMBL/GenBank/DDBJ whole genome shotgun (WGS) entry which is preliminary data.</text>
</comment>
<sequence>MLKLMKALNPPGWSNTTHICDWAGVFCNNRTRRIEQLDLNDMLPRGGVPSGLNDSLTQLTFLGLFNNNLSGPVPSLANLTFLQEVVLDNNNFNSITHGCFHALTSLIILSLSNNNKLPAWNFPTDLTAHSSQLKLLDLSSTNLMGSVPNISHFFPAIQILDLSNNNLSSIPEGCFQNLTNLIVLSLANNTNLTLLAFPLLFPQQLVTLNLEATNLMGSLPNLSHFFPNLTYVFLSNNHLTFIPQGCFQGLPYLLSLRLGNNTNLSPWTFPNLIQSKNLQVLNLTATNVMGSLP</sequence>
<evidence type="ECO:0000256" key="9">
    <source>
        <dbReference type="ARBA" id="ARBA00023180"/>
    </source>
</evidence>
<dbReference type="Proteomes" id="UP001341840">
    <property type="component" value="Unassembled WGS sequence"/>
</dbReference>
<comment type="subcellular location">
    <subcellularLocation>
        <location evidence="1">Membrane</location>
        <topology evidence="1">Single-pass membrane protein</topology>
    </subcellularLocation>
</comment>
<keyword evidence="8" id="KW-0675">Receptor</keyword>
<evidence type="ECO:0000256" key="3">
    <source>
        <dbReference type="ARBA" id="ARBA00022692"/>
    </source>
</evidence>
<dbReference type="PROSITE" id="PS51450">
    <property type="entry name" value="LRR"/>
    <property type="match status" value="1"/>
</dbReference>
<evidence type="ECO:0000313" key="11">
    <source>
        <dbReference type="Proteomes" id="UP001341840"/>
    </source>
</evidence>
<keyword evidence="6" id="KW-1133">Transmembrane helix</keyword>
<evidence type="ECO:0000256" key="2">
    <source>
        <dbReference type="ARBA" id="ARBA00022614"/>
    </source>
</evidence>
<protein>
    <recommendedName>
        <fullName evidence="12">Leucine-rich repeat-containing N-terminal plant-type domain-containing protein</fullName>
    </recommendedName>
</protein>
<dbReference type="Pfam" id="PF13855">
    <property type="entry name" value="LRR_8"/>
    <property type="match status" value="2"/>
</dbReference>
<evidence type="ECO:0000256" key="7">
    <source>
        <dbReference type="ARBA" id="ARBA00023136"/>
    </source>
</evidence>
<dbReference type="SUPFAM" id="SSF52058">
    <property type="entry name" value="L domain-like"/>
    <property type="match status" value="1"/>
</dbReference>
<keyword evidence="7" id="KW-0472">Membrane</keyword>
<reference evidence="10 11" key="1">
    <citation type="journal article" date="2023" name="Plants (Basel)">
        <title>Bridging the Gap: Combining Genomics and Transcriptomics Approaches to Understand Stylosanthes scabra, an Orphan Legume from the Brazilian Caatinga.</title>
        <authorList>
            <person name="Ferreira-Neto J.R.C."/>
            <person name="da Silva M.D."/>
            <person name="Binneck E."/>
            <person name="de Melo N.F."/>
            <person name="da Silva R.H."/>
            <person name="de Melo A.L.T.M."/>
            <person name="Pandolfi V."/>
            <person name="Bustamante F.O."/>
            <person name="Brasileiro-Vidal A.C."/>
            <person name="Benko-Iseppon A.M."/>
        </authorList>
    </citation>
    <scope>NUCLEOTIDE SEQUENCE [LARGE SCALE GENOMIC DNA]</scope>
    <source>
        <tissue evidence="10">Leaves</tissue>
    </source>
</reference>
<dbReference type="Gene3D" id="3.80.10.10">
    <property type="entry name" value="Ribonuclease Inhibitor"/>
    <property type="match status" value="2"/>
</dbReference>
<evidence type="ECO:0008006" key="12">
    <source>
        <dbReference type="Google" id="ProtNLM"/>
    </source>
</evidence>
<keyword evidence="11" id="KW-1185">Reference proteome</keyword>
<evidence type="ECO:0000256" key="6">
    <source>
        <dbReference type="ARBA" id="ARBA00022989"/>
    </source>
</evidence>
<name>A0ABU6SKR5_9FABA</name>
<dbReference type="InterPro" id="IPR032675">
    <property type="entry name" value="LRR_dom_sf"/>
</dbReference>
<dbReference type="InterPro" id="IPR052422">
    <property type="entry name" value="Auxin_Ser/Thr_Kinase"/>
</dbReference>
<accession>A0ABU6SKR5</accession>
<proteinExistence type="predicted"/>
<keyword evidence="9" id="KW-0325">Glycoprotein</keyword>
<evidence type="ECO:0000256" key="5">
    <source>
        <dbReference type="ARBA" id="ARBA00022737"/>
    </source>
</evidence>
<evidence type="ECO:0000256" key="1">
    <source>
        <dbReference type="ARBA" id="ARBA00004167"/>
    </source>
</evidence>
<dbReference type="InterPro" id="IPR003591">
    <property type="entry name" value="Leu-rich_rpt_typical-subtyp"/>
</dbReference>
<keyword evidence="2" id="KW-0433">Leucine-rich repeat</keyword>
<evidence type="ECO:0000256" key="4">
    <source>
        <dbReference type="ARBA" id="ARBA00022729"/>
    </source>
</evidence>
<dbReference type="PANTHER" id="PTHR47986">
    <property type="entry name" value="OSJNBA0070M12.3 PROTEIN"/>
    <property type="match status" value="1"/>
</dbReference>
<organism evidence="10 11">
    <name type="scientific">Stylosanthes scabra</name>
    <dbReference type="NCBI Taxonomy" id="79078"/>
    <lineage>
        <taxon>Eukaryota</taxon>
        <taxon>Viridiplantae</taxon>
        <taxon>Streptophyta</taxon>
        <taxon>Embryophyta</taxon>
        <taxon>Tracheophyta</taxon>
        <taxon>Spermatophyta</taxon>
        <taxon>Magnoliopsida</taxon>
        <taxon>eudicotyledons</taxon>
        <taxon>Gunneridae</taxon>
        <taxon>Pentapetalae</taxon>
        <taxon>rosids</taxon>
        <taxon>fabids</taxon>
        <taxon>Fabales</taxon>
        <taxon>Fabaceae</taxon>
        <taxon>Papilionoideae</taxon>
        <taxon>50 kb inversion clade</taxon>
        <taxon>dalbergioids sensu lato</taxon>
        <taxon>Dalbergieae</taxon>
        <taxon>Pterocarpus clade</taxon>
        <taxon>Stylosanthes</taxon>
    </lineage>
</organism>
<dbReference type="PANTHER" id="PTHR47986:SF10">
    <property type="entry name" value="RECEPTOR-LIKE KINASE TMK4"/>
    <property type="match status" value="1"/>
</dbReference>
<keyword evidence="5" id="KW-0677">Repeat</keyword>
<keyword evidence="3" id="KW-0812">Transmembrane</keyword>
<dbReference type="InterPro" id="IPR001611">
    <property type="entry name" value="Leu-rich_rpt"/>
</dbReference>
<dbReference type="SMART" id="SM00369">
    <property type="entry name" value="LRR_TYP"/>
    <property type="match status" value="3"/>
</dbReference>
<dbReference type="EMBL" id="JASCZI010060877">
    <property type="protein sequence ID" value="MED6136548.1"/>
    <property type="molecule type" value="Genomic_DNA"/>
</dbReference>
<keyword evidence="4" id="KW-0732">Signal</keyword>